<evidence type="ECO:0000256" key="3">
    <source>
        <dbReference type="ARBA" id="ARBA00022771"/>
    </source>
</evidence>
<evidence type="ECO:0000256" key="5">
    <source>
        <dbReference type="PROSITE-ProRule" id="PRU00042"/>
    </source>
</evidence>
<keyword evidence="3 5" id="KW-0863">Zinc-finger</keyword>
<protein>
    <recommendedName>
        <fullName evidence="6">C2H2-type domain-containing protein</fullName>
    </recommendedName>
</protein>
<dbReference type="Proteomes" id="UP000494256">
    <property type="component" value="Unassembled WGS sequence"/>
</dbReference>
<dbReference type="Pfam" id="PF07776">
    <property type="entry name" value="zf-AD"/>
    <property type="match status" value="1"/>
</dbReference>
<dbReference type="Pfam" id="PF13912">
    <property type="entry name" value="zf-C2H2_6"/>
    <property type="match status" value="1"/>
</dbReference>
<feature type="domain" description="C2H2-type" evidence="6">
    <location>
        <begin position="463"/>
        <end position="489"/>
    </location>
</feature>
<keyword evidence="2" id="KW-0677">Repeat</keyword>
<evidence type="ECO:0000256" key="2">
    <source>
        <dbReference type="ARBA" id="ARBA00022737"/>
    </source>
</evidence>
<feature type="domain" description="C2H2-type" evidence="6">
    <location>
        <begin position="312"/>
        <end position="339"/>
    </location>
</feature>
<feature type="domain" description="C2H2-type" evidence="6">
    <location>
        <begin position="407"/>
        <end position="434"/>
    </location>
</feature>
<dbReference type="AlphaFoldDB" id="A0A8S1BNR4"/>
<feature type="domain" description="C2H2-type" evidence="6">
    <location>
        <begin position="340"/>
        <end position="368"/>
    </location>
</feature>
<dbReference type="Gene3D" id="3.40.1800.20">
    <property type="match status" value="1"/>
</dbReference>
<dbReference type="InterPro" id="IPR012934">
    <property type="entry name" value="Znf_AD"/>
</dbReference>
<dbReference type="InterPro" id="IPR036236">
    <property type="entry name" value="Znf_C2H2_sf"/>
</dbReference>
<feature type="domain" description="C2H2-type" evidence="6">
    <location>
        <begin position="435"/>
        <end position="462"/>
    </location>
</feature>
<dbReference type="SMART" id="SM00868">
    <property type="entry name" value="zf-AD"/>
    <property type="match status" value="1"/>
</dbReference>
<evidence type="ECO:0000259" key="6">
    <source>
        <dbReference type="PROSITE" id="PS50157"/>
    </source>
</evidence>
<sequence length="489" mass="56839">MYKLTQECKILFKIRTCLSFSLTINEGLPNTICEECVNKIDQINEFCIKVKENEQTLKHHVQNGTLENYYQHLKNGISIKHEDKSFGETTDIINHSELLPFKGNGDNKFTKNIKVEESTNNDIDIPINNSTDDEDDTGASNLFIHSEGSANLVKNITNEREVTECTPMLTKDSAKAVLDRYSCLTCSKICQTHDELREHYNKEHTNKDNKITEPTYTKTIINGKIMYKCDVCCKMYSKKYLKRHLLHHTDVRPYVCKLCSRTYTTVSDIMRHGFRVHSGIKMLCAYKCGFSSAYTGALKEHEDRVHKNTYKYTCDKCGKGFQVKTWYDQHQNIHTGLKPFVCDICGHAFHMEKNLTTHRWKIHPQSDAKRLTCVHCNLKCESENTLNTHLETEHGVTRKKPDRRKKALCDLCGKILNRPEALVLHRRMHLGQKPYKCSICNKLFARKFSMQVHERSHSRVNSHECVHCGKRYSQQSALYRHQRQQHQSD</sequence>
<evidence type="ECO:0000313" key="8">
    <source>
        <dbReference type="Proteomes" id="UP000494256"/>
    </source>
</evidence>
<dbReference type="PROSITE" id="PS50157">
    <property type="entry name" value="ZINC_FINGER_C2H2_2"/>
    <property type="match status" value="7"/>
</dbReference>
<keyword evidence="4" id="KW-0862">Zinc</keyword>
<dbReference type="GO" id="GO:0008270">
    <property type="term" value="F:zinc ion binding"/>
    <property type="evidence" value="ECO:0007669"/>
    <property type="project" value="UniProtKB-KW"/>
</dbReference>
<comment type="caution">
    <text evidence="7">The sequence shown here is derived from an EMBL/GenBank/DDBJ whole genome shotgun (WGS) entry which is preliminary data.</text>
</comment>
<dbReference type="InterPro" id="IPR013087">
    <property type="entry name" value="Znf_C2H2_type"/>
</dbReference>
<dbReference type="SUPFAM" id="SSF57716">
    <property type="entry name" value="Glucocorticoid receptor-like (DNA-binding domain)"/>
    <property type="match status" value="1"/>
</dbReference>
<name>A0A8S1BNR4_ARCPL</name>
<gene>
    <name evidence="7" type="ORF">APLA_LOCUS16307</name>
</gene>
<dbReference type="GO" id="GO:0000981">
    <property type="term" value="F:DNA-binding transcription factor activity, RNA polymerase II-specific"/>
    <property type="evidence" value="ECO:0007669"/>
    <property type="project" value="TreeGrafter"/>
</dbReference>
<dbReference type="Pfam" id="PF00096">
    <property type="entry name" value="zf-C2H2"/>
    <property type="match status" value="3"/>
</dbReference>
<evidence type="ECO:0000256" key="4">
    <source>
        <dbReference type="ARBA" id="ARBA00022833"/>
    </source>
</evidence>
<dbReference type="PANTHER" id="PTHR24379">
    <property type="entry name" value="KRAB AND ZINC FINGER DOMAIN-CONTAINING"/>
    <property type="match status" value="1"/>
</dbReference>
<dbReference type="FunFam" id="3.30.160.60:FF:000446">
    <property type="entry name" value="Zinc finger protein"/>
    <property type="match status" value="1"/>
</dbReference>
<dbReference type="OrthoDB" id="268479at2759"/>
<feature type="domain" description="C2H2-type" evidence="6">
    <location>
        <begin position="181"/>
        <end position="209"/>
    </location>
</feature>
<reference evidence="7 8" key="1">
    <citation type="submission" date="2020-04" db="EMBL/GenBank/DDBJ databases">
        <authorList>
            <person name="Wallbank WR R."/>
            <person name="Pardo Diaz C."/>
            <person name="Kozak K."/>
            <person name="Martin S."/>
            <person name="Jiggins C."/>
            <person name="Moest M."/>
            <person name="Warren A I."/>
            <person name="Byers J.R.P. K."/>
            <person name="Montejo-Kovacevich G."/>
            <person name="Yen C E."/>
        </authorList>
    </citation>
    <scope>NUCLEOTIDE SEQUENCE [LARGE SCALE GENOMIC DNA]</scope>
</reference>
<dbReference type="EMBL" id="CADEBD010000665">
    <property type="protein sequence ID" value="CAB3258679.1"/>
    <property type="molecule type" value="Genomic_DNA"/>
</dbReference>
<dbReference type="SMART" id="SM00355">
    <property type="entry name" value="ZnF_C2H2"/>
    <property type="match status" value="10"/>
</dbReference>
<proteinExistence type="predicted"/>
<keyword evidence="1" id="KW-0479">Metal-binding</keyword>
<dbReference type="SUPFAM" id="SSF57667">
    <property type="entry name" value="beta-beta-alpha zinc fingers"/>
    <property type="match status" value="4"/>
</dbReference>
<dbReference type="PROSITE" id="PS00028">
    <property type="entry name" value="ZINC_FINGER_C2H2_1"/>
    <property type="match status" value="7"/>
</dbReference>
<accession>A0A8S1BNR4</accession>
<dbReference type="PANTHER" id="PTHR24379:SF127">
    <property type="entry name" value="BLOODY FINGERS-RELATED"/>
    <property type="match status" value="1"/>
</dbReference>
<dbReference type="Gene3D" id="3.30.160.60">
    <property type="entry name" value="Classic Zinc Finger"/>
    <property type="match status" value="6"/>
</dbReference>
<organism evidence="7 8">
    <name type="scientific">Arctia plantaginis</name>
    <name type="common">Wood tiger moth</name>
    <name type="synonym">Phalaena plantaginis</name>
    <dbReference type="NCBI Taxonomy" id="874455"/>
    <lineage>
        <taxon>Eukaryota</taxon>
        <taxon>Metazoa</taxon>
        <taxon>Ecdysozoa</taxon>
        <taxon>Arthropoda</taxon>
        <taxon>Hexapoda</taxon>
        <taxon>Insecta</taxon>
        <taxon>Pterygota</taxon>
        <taxon>Neoptera</taxon>
        <taxon>Endopterygota</taxon>
        <taxon>Lepidoptera</taxon>
        <taxon>Glossata</taxon>
        <taxon>Ditrysia</taxon>
        <taxon>Noctuoidea</taxon>
        <taxon>Erebidae</taxon>
        <taxon>Arctiinae</taxon>
        <taxon>Arctia</taxon>
    </lineage>
</organism>
<dbReference type="FunFam" id="3.30.160.60:FF:002343">
    <property type="entry name" value="Zinc finger protein 33A"/>
    <property type="match status" value="1"/>
</dbReference>
<evidence type="ECO:0000256" key="1">
    <source>
        <dbReference type="ARBA" id="ARBA00022723"/>
    </source>
</evidence>
<feature type="domain" description="C2H2-type" evidence="6">
    <location>
        <begin position="254"/>
        <end position="282"/>
    </location>
</feature>
<dbReference type="GO" id="GO:0000977">
    <property type="term" value="F:RNA polymerase II transcription regulatory region sequence-specific DNA binding"/>
    <property type="evidence" value="ECO:0007669"/>
    <property type="project" value="TreeGrafter"/>
</dbReference>
<evidence type="ECO:0000313" key="7">
    <source>
        <dbReference type="EMBL" id="CAB3258679.1"/>
    </source>
</evidence>
<dbReference type="GO" id="GO:0005634">
    <property type="term" value="C:nucleus"/>
    <property type="evidence" value="ECO:0007669"/>
    <property type="project" value="InterPro"/>
</dbReference>